<sequence length="182" mass="20910">MDVDVEPKINLSHKEIRVLLLHEFRLGPKTTEAANNICSTMNQSLVSARTAQREYGSFKAAYRRRSSIDFTGIKGVVHWELLPNGYTITTDPYCQQLDRVAEKLKGNQDRVYFLHGNATPHIAKSTRENLLKLGWITVPHPPYSPDLASTDYHLFRSLSNDLRDKQFKDESDVKTELVKLYF</sequence>
<keyword evidence="4" id="KW-1185">Reference proteome</keyword>
<organism evidence="3 4">
    <name type="scientific">Adineta ricciae</name>
    <name type="common">Rotifer</name>
    <dbReference type="NCBI Taxonomy" id="249248"/>
    <lineage>
        <taxon>Eukaryota</taxon>
        <taxon>Metazoa</taxon>
        <taxon>Spiralia</taxon>
        <taxon>Gnathifera</taxon>
        <taxon>Rotifera</taxon>
        <taxon>Eurotatoria</taxon>
        <taxon>Bdelloidea</taxon>
        <taxon>Adinetida</taxon>
        <taxon>Adinetidae</taxon>
        <taxon>Adineta</taxon>
    </lineage>
</organism>
<feature type="domain" description="Mos1 transposase HTH" evidence="1">
    <location>
        <begin position="14"/>
        <end position="58"/>
    </location>
</feature>
<reference evidence="3" key="1">
    <citation type="submission" date="2021-02" db="EMBL/GenBank/DDBJ databases">
        <authorList>
            <person name="Nowell W R."/>
        </authorList>
    </citation>
    <scope>NUCLEOTIDE SEQUENCE</scope>
</reference>
<name>A0A815VXQ7_ADIRI</name>
<comment type="caution">
    <text evidence="3">The sequence shown here is derived from an EMBL/GenBank/DDBJ whole genome shotgun (WGS) entry which is preliminary data.</text>
</comment>
<dbReference type="EMBL" id="CAJNOR010004981">
    <property type="protein sequence ID" value="CAF1538649.1"/>
    <property type="molecule type" value="Genomic_DNA"/>
</dbReference>
<dbReference type="Proteomes" id="UP000663828">
    <property type="component" value="Unassembled WGS sequence"/>
</dbReference>
<dbReference type="GO" id="GO:0003676">
    <property type="term" value="F:nucleic acid binding"/>
    <property type="evidence" value="ECO:0007669"/>
    <property type="project" value="InterPro"/>
</dbReference>
<dbReference type="Proteomes" id="UP000663852">
    <property type="component" value="Unassembled WGS sequence"/>
</dbReference>
<gene>
    <name evidence="2" type="ORF">EDS130_LOCUS31097</name>
    <name evidence="3" type="ORF">XAT740_LOCUS42011</name>
</gene>
<evidence type="ECO:0000313" key="4">
    <source>
        <dbReference type="Proteomes" id="UP000663828"/>
    </source>
</evidence>
<dbReference type="PANTHER" id="PTHR46060:SF1">
    <property type="entry name" value="MARINER MOS1 TRANSPOSASE-LIKE PROTEIN"/>
    <property type="match status" value="1"/>
</dbReference>
<dbReference type="InterPro" id="IPR052709">
    <property type="entry name" value="Transposase-MT_Hybrid"/>
</dbReference>
<dbReference type="Pfam" id="PF01359">
    <property type="entry name" value="Transposase_1"/>
    <property type="match status" value="1"/>
</dbReference>
<dbReference type="AlphaFoldDB" id="A0A815VXQ7"/>
<evidence type="ECO:0000313" key="2">
    <source>
        <dbReference type="EMBL" id="CAF1310192.1"/>
    </source>
</evidence>
<dbReference type="InterPro" id="IPR036397">
    <property type="entry name" value="RNaseH_sf"/>
</dbReference>
<evidence type="ECO:0000313" key="3">
    <source>
        <dbReference type="EMBL" id="CAF1538649.1"/>
    </source>
</evidence>
<accession>A0A815VXQ7</accession>
<dbReference type="OrthoDB" id="6437521at2759"/>
<protein>
    <recommendedName>
        <fullName evidence="1">Mos1 transposase HTH domain-containing protein</fullName>
    </recommendedName>
</protein>
<dbReference type="InterPro" id="IPR041426">
    <property type="entry name" value="Mos1_HTH"/>
</dbReference>
<dbReference type="Gene3D" id="3.30.420.10">
    <property type="entry name" value="Ribonuclease H-like superfamily/Ribonuclease H"/>
    <property type="match status" value="1"/>
</dbReference>
<dbReference type="PANTHER" id="PTHR46060">
    <property type="entry name" value="MARINER MOS1 TRANSPOSASE-LIKE PROTEIN"/>
    <property type="match status" value="1"/>
</dbReference>
<dbReference type="EMBL" id="CAJNOJ010000224">
    <property type="protein sequence ID" value="CAF1310192.1"/>
    <property type="molecule type" value="Genomic_DNA"/>
</dbReference>
<evidence type="ECO:0000259" key="1">
    <source>
        <dbReference type="Pfam" id="PF17906"/>
    </source>
</evidence>
<proteinExistence type="predicted"/>
<dbReference type="Pfam" id="PF17906">
    <property type="entry name" value="HTH_48"/>
    <property type="match status" value="1"/>
</dbReference>
<dbReference type="InterPro" id="IPR001888">
    <property type="entry name" value="Transposase_1"/>
</dbReference>